<evidence type="ECO:0008006" key="4">
    <source>
        <dbReference type="Google" id="ProtNLM"/>
    </source>
</evidence>
<feature type="compositionally biased region" description="Polar residues" evidence="1">
    <location>
        <begin position="11"/>
        <end position="26"/>
    </location>
</feature>
<feature type="region of interest" description="Disordered" evidence="1">
    <location>
        <begin position="117"/>
        <end position="212"/>
    </location>
</feature>
<feature type="compositionally biased region" description="Basic and acidic residues" evidence="1">
    <location>
        <begin position="118"/>
        <end position="170"/>
    </location>
</feature>
<dbReference type="PANTHER" id="PTHR22529">
    <property type="entry name" value="EPITHELIAL-STROMAL INTERACTION PROTEIN 1"/>
    <property type="match status" value="1"/>
</dbReference>
<reference evidence="2" key="2">
    <citation type="submission" date="2025-09" db="UniProtKB">
        <authorList>
            <consortium name="Ensembl"/>
        </authorList>
    </citation>
    <scope>IDENTIFICATION</scope>
</reference>
<organism evidence="2 3">
    <name type="scientific">Monopterus albus</name>
    <name type="common">Swamp eel</name>
    <dbReference type="NCBI Taxonomy" id="43700"/>
    <lineage>
        <taxon>Eukaryota</taxon>
        <taxon>Metazoa</taxon>
        <taxon>Chordata</taxon>
        <taxon>Craniata</taxon>
        <taxon>Vertebrata</taxon>
        <taxon>Euteleostomi</taxon>
        <taxon>Actinopterygii</taxon>
        <taxon>Neopterygii</taxon>
        <taxon>Teleostei</taxon>
        <taxon>Neoteleostei</taxon>
        <taxon>Acanthomorphata</taxon>
        <taxon>Anabantaria</taxon>
        <taxon>Synbranchiformes</taxon>
        <taxon>Synbranchidae</taxon>
        <taxon>Monopterus</taxon>
    </lineage>
</organism>
<dbReference type="PANTHER" id="PTHR22529:SF1">
    <property type="entry name" value="EPITHELIAL-STROMAL INTERACTION PROTEIN 1"/>
    <property type="match status" value="1"/>
</dbReference>
<dbReference type="InterPro" id="IPR026185">
    <property type="entry name" value="EPSTI1"/>
</dbReference>
<evidence type="ECO:0000256" key="1">
    <source>
        <dbReference type="SAM" id="MobiDB-lite"/>
    </source>
</evidence>
<dbReference type="Proteomes" id="UP000261600">
    <property type="component" value="Unplaced"/>
</dbReference>
<accession>A0A3Q3RDG6</accession>
<sequence>MDPPHHDPGNHLSSTSHSAGNDQTADNPAPDHGNPPAPGRQPQYSGAYTMFPPKESLRREIQMVARQEEEALQRLKETRQVPSVHLNPERLGGEVTLAEARAKQSLDQRCSRLQKKLKKEDLDKRRRQEEEEKLQQWKAAQREKAEQLEEKNRQAEQRRREQLKFDHFRTNEGFLQRTERRAPGPVASSSATHTSSRSEAVESKQERSVRDVELERQRVNSAFLDKLEGRGRGMETEALREAVWEAEGPCVPAKDRGIEGSCSRGSLCPC</sequence>
<name>A0A3Q3RDG6_MONAL</name>
<feature type="region of interest" description="Disordered" evidence="1">
    <location>
        <begin position="1"/>
        <end position="55"/>
    </location>
</feature>
<evidence type="ECO:0000313" key="2">
    <source>
        <dbReference type="Ensembl" id="ENSMALP00000032402.1"/>
    </source>
</evidence>
<dbReference type="STRING" id="43700.ENSMALP00000032402"/>
<evidence type="ECO:0000313" key="3">
    <source>
        <dbReference type="Proteomes" id="UP000261600"/>
    </source>
</evidence>
<proteinExistence type="predicted"/>
<dbReference type="AlphaFoldDB" id="A0A3Q3RDG6"/>
<reference evidence="2" key="1">
    <citation type="submission" date="2025-08" db="UniProtKB">
        <authorList>
            <consortium name="Ensembl"/>
        </authorList>
    </citation>
    <scope>IDENTIFICATION</scope>
</reference>
<feature type="compositionally biased region" description="Low complexity" evidence="1">
    <location>
        <begin position="187"/>
        <end position="198"/>
    </location>
</feature>
<feature type="compositionally biased region" description="Basic and acidic residues" evidence="1">
    <location>
        <begin position="199"/>
        <end position="212"/>
    </location>
</feature>
<keyword evidence="3" id="KW-1185">Reference proteome</keyword>
<dbReference type="Ensembl" id="ENSMALT00000032961.1">
    <property type="protein sequence ID" value="ENSMALP00000032402.1"/>
    <property type="gene ID" value="ENSMALG00000022319.1"/>
</dbReference>
<protein>
    <recommendedName>
        <fullName evidence="4">Epithelial stromal interaction 1</fullName>
    </recommendedName>
</protein>